<feature type="domain" description="HRDC" evidence="7">
    <location>
        <begin position="213"/>
        <end position="293"/>
    </location>
</feature>
<dbReference type="InterPro" id="IPR044876">
    <property type="entry name" value="HRDC_dom_sf"/>
</dbReference>
<dbReference type="GO" id="GO:0033890">
    <property type="term" value="F:ribonuclease D activity"/>
    <property type="evidence" value="ECO:0007669"/>
    <property type="project" value="UniProtKB-EC"/>
</dbReference>
<dbReference type="EC" id="3.1.13.5" evidence="6"/>
<reference evidence="8 9" key="1">
    <citation type="submission" date="2022-05" db="EMBL/GenBank/DDBJ databases">
        <authorList>
            <person name="Park J.-S."/>
        </authorList>
    </citation>
    <scope>NUCLEOTIDE SEQUENCE [LARGE SCALE GENOMIC DNA]</scope>
    <source>
        <strain evidence="8 9">2012CJ34-2</strain>
    </source>
</reference>
<comment type="function">
    <text evidence="6">Exonuclease involved in the 3' processing of various precursor tRNAs. Initiates hydrolysis at the 3'-terminus of an RNA molecule and releases 5'-mononucleotides.</text>
</comment>
<dbReference type="InterPro" id="IPR036397">
    <property type="entry name" value="RNaseH_sf"/>
</dbReference>
<dbReference type="InterPro" id="IPR010997">
    <property type="entry name" value="HRDC-like_sf"/>
</dbReference>
<dbReference type="PROSITE" id="PS50967">
    <property type="entry name" value="HRDC"/>
    <property type="match status" value="1"/>
</dbReference>
<dbReference type="InterPro" id="IPR002562">
    <property type="entry name" value="3'-5'_exonuclease_dom"/>
</dbReference>
<evidence type="ECO:0000313" key="8">
    <source>
        <dbReference type="EMBL" id="MCL6271117.1"/>
    </source>
</evidence>
<comment type="catalytic activity">
    <reaction evidence="6">
        <text>Exonucleolytic cleavage that removes extra residues from the 3'-terminus of tRNA to produce 5'-mononucleotides.</text>
        <dbReference type="EC" id="3.1.13.5"/>
    </reaction>
</comment>
<comment type="similarity">
    <text evidence="6">Belongs to the RNase D family.</text>
</comment>
<keyword evidence="9" id="KW-1185">Reference proteome</keyword>
<organism evidence="8 9">
    <name type="scientific">Parendozoicomonas callyspongiae</name>
    <dbReference type="NCBI Taxonomy" id="2942213"/>
    <lineage>
        <taxon>Bacteria</taxon>
        <taxon>Pseudomonadati</taxon>
        <taxon>Pseudomonadota</taxon>
        <taxon>Gammaproteobacteria</taxon>
        <taxon>Oceanospirillales</taxon>
        <taxon>Endozoicomonadaceae</taxon>
        <taxon>Parendozoicomonas</taxon>
    </lineage>
</organism>
<keyword evidence="2 6" id="KW-0819">tRNA processing</keyword>
<evidence type="ECO:0000256" key="2">
    <source>
        <dbReference type="ARBA" id="ARBA00022694"/>
    </source>
</evidence>
<dbReference type="NCBIfam" id="TIGR01388">
    <property type="entry name" value="rnd"/>
    <property type="match status" value="1"/>
</dbReference>
<comment type="subcellular location">
    <subcellularLocation>
        <location evidence="6">Cytoplasm</location>
    </subcellularLocation>
</comment>
<dbReference type="SMART" id="SM00474">
    <property type="entry name" value="35EXOc"/>
    <property type="match status" value="1"/>
</dbReference>
<dbReference type="EMBL" id="JAMFLX010000020">
    <property type="protein sequence ID" value="MCL6271117.1"/>
    <property type="molecule type" value="Genomic_DNA"/>
</dbReference>
<dbReference type="HAMAP" id="MF_01899">
    <property type="entry name" value="RNase_D"/>
    <property type="match status" value="1"/>
</dbReference>
<comment type="caution">
    <text evidence="8">The sequence shown here is derived from an EMBL/GenBank/DDBJ whole genome shotgun (WGS) entry which is preliminary data.</text>
</comment>
<dbReference type="Gene3D" id="1.10.150.80">
    <property type="entry name" value="HRDC domain"/>
    <property type="match status" value="1"/>
</dbReference>
<evidence type="ECO:0000256" key="3">
    <source>
        <dbReference type="ARBA" id="ARBA00022722"/>
    </source>
</evidence>
<keyword evidence="4 6" id="KW-0378">Hydrolase</keyword>
<dbReference type="InterPro" id="IPR012337">
    <property type="entry name" value="RNaseH-like_sf"/>
</dbReference>
<name>A0ABT0PK77_9GAMM</name>
<dbReference type="SUPFAM" id="SSF53098">
    <property type="entry name" value="Ribonuclease H-like"/>
    <property type="match status" value="1"/>
</dbReference>
<dbReference type="InterPro" id="IPR006292">
    <property type="entry name" value="RNase_D"/>
</dbReference>
<dbReference type="Proteomes" id="UP001203338">
    <property type="component" value="Unassembled WGS sequence"/>
</dbReference>
<keyword evidence="3 6" id="KW-0540">Nuclease</keyword>
<sequence>MPQPRIHWLTENSQLVEAANIWQQHSWLTLDTEFVRTKTFWPEPGLIQVGIADDVWLLDPVSLSEWEPLRAVLANPGIVKVMHAMGEDLELFRYLLGELPVSVFDTQIAAAYAGLGFSMGYQRLIAELLQIDVPKGETRSDWLARPLTSSQIDYAALDVFYLGKAYPLLVQTLEDKGFTQWHAEDCQRQITSVGTDTDPEQAWRNVKLAWQLRPQQLAVLKSLCHWRETQARADNLSRNRLAPAGALWDLARHQPDSTQGLRRIKTMKPQVIRQHGDLILQQIRKGQAVPQDDWPAVPAGPLPKRVQPFVEKIKKFCRNRASELGLMQELIPSKPYTGKLVRGWLANEKFDLPESINGWRRKEVLEPLVEHLNDQGSPL</sequence>
<protein>
    <recommendedName>
        <fullName evidence="6">Ribonuclease D</fullName>
        <shortName evidence="6">RNase D</shortName>
        <ecNumber evidence="6">3.1.13.5</ecNumber>
    </recommendedName>
</protein>
<evidence type="ECO:0000313" key="9">
    <source>
        <dbReference type="Proteomes" id="UP001203338"/>
    </source>
</evidence>
<evidence type="ECO:0000256" key="6">
    <source>
        <dbReference type="HAMAP-Rule" id="MF_01899"/>
    </source>
</evidence>
<comment type="cofactor">
    <cofactor evidence="6">
        <name>a divalent metal cation</name>
        <dbReference type="ChEBI" id="CHEBI:60240"/>
    </cofactor>
</comment>
<dbReference type="RefSeq" id="WP_249700474.1">
    <property type="nucleotide sequence ID" value="NZ_JAMFLX010000020.1"/>
</dbReference>
<evidence type="ECO:0000256" key="1">
    <source>
        <dbReference type="ARBA" id="ARBA00022490"/>
    </source>
</evidence>
<gene>
    <name evidence="6 8" type="primary">rnd</name>
    <name evidence="8" type="ORF">M3P05_14420</name>
</gene>
<dbReference type="Gene3D" id="3.30.420.10">
    <property type="entry name" value="Ribonuclease H-like superfamily/Ribonuclease H"/>
    <property type="match status" value="1"/>
</dbReference>
<dbReference type="PANTHER" id="PTHR47649">
    <property type="entry name" value="RIBONUCLEASE D"/>
    <property type="match status" value="1"/>
</dbReference>
<evidence type="ECO:0000256" key="5">
    <source>
        <dbReference type="ARBA" id="ARBA00022839"/>
    </source>
</evidence>
<dbReference type="InterPro" id="IPR051086">
    <property type="entry name" value="RNase_D-like"/>
</dbReference>
<dbReference type="SMART" id="SM00341">
    <property type="entry name" value="HRDC"/>
    <property type="match status" value="1"/>
</dbReference>
<proteinExistence type="inferred from homology"/>
<evidence type="ECO:0000256" key="4">
    <source>
        <dbReference type="ARBA" id="ARBA00022801"/>
    </source>
</evidence>
<accession>A0ABT0PK77</accession>
<keyword evidence="1 6" id="KW-0963">Cytoplasm</keyword>
<dbReference type="Pfam" id="PF00570">
    <property type="entry name" value="HRDC"/>
    <property type="match status" value="1"/>
</dbReference>
<keyword evidence="5 6" id="KW-0269">Exonuclease</keyword>
<dbReference type="InterPro" id="IPR002121">
    <property type="entry name" value="HRDC_dom"/>
</dbReference>
<dbReference type="CDD" id="cd06142">
    <property type="entry name" value="RNaseD_exo"/>
    <property type="match status" value="1"/>
</dbReference>
<dbReference type="PANTHER" id="PTHR47649:SF1">
    <property type="entry name" value="RIBONUCLEASE D"/>
    <property type="match status" value="1"/>
</dbReference>
<dbReference type="SUPFAM" id="SSF47819">
    <property type="entry name" value="HRDC-like"/>
    <property type="match status" value="2"/>
</dbReference>
<evidence type="ECO:0000259" key="7">
    <source>
        <dbReference type="PROSITE" id="PS50967"/>
    </source>
</evidence>
<dbReference type="Pfam" id="PF01612">
    <property type="entry name" value="DNA_pol_A_exo1"/>
    <property type="match status" value="1"/>
</dbReference>